<accession>A0ABQ0E206</accession>
<reference evidence="3 4" key="1">
    <citation type="journal article" date="2025" name="Int. J. Syst. Evol. Microbiol.">
        <title>Desulfovibrio falkowii sp. nov., Porphyromonas miyakawae sp. nov., Mediterraneibacter flintii sp. nov. and Owariibacterium komagatae gen. nov., sp. nov., isolated from human faeces.</title>
        <authorList>
            <person name="Hamaguchi T."/>
            <person name="Ohara M."/>
            <person name="Hisatomi A."/>
            <person name="Sekiguchi K."/>
            <person name="Takeda J.I."/>
            <person name="Ueyama J."/>
            <person name="Ito M."/>
            <person name="Nishiwaki H."/>
            <person name="Ogi T."/>
            <person name="Hirayama M."/>
            <person name="Ohkuma M."/>
            <person name="Sakamoto M."/>
            <person name="Ohno K."/>
        </authorList>
    </citation>
    <scope>NUCLEOTIDE SEQUENCE [LARGE SCALE GENOMIC DNA]</scope>
    <source>
        <strain evidence="3 4">13CB11C</strain>
    </source>
</reference>
<feature type="region of interest" description="Disordered" evidence="1">
    <location>
        <begin position="37"/>
        <end position="74"/>
    </location>
</feature>
<feature type="compositionally biased region" description="Polar residues" evidence="1">
    <location>
        <begin position="37"/>
        <end position="47"/>
    </location>
</feature>
<name>A0ABQ0E206_9PORP</name>
<sequence>MDKYGMMQLSIRTSMLRRLIPWFAAVLLMAEAVVSGNAQTTEESTATEPPRKSVIRRRTAAEREKKEGTSENDVSVRRQAFNERLLQNTDNTPWKRIIYREINLYSPENAALYYPARPTEGKQNLFYTLFRLIEENKIPAYEYIDGAEIFDPAHRLNFKDFLERFGVLYEEHNGKIEVAAADVPGDIVRSYYIKEEYYFDPITSNIDVKVVAICPILIDDINPEEVLRYPLFWVKYSDCKPYLGTQEVLLSDDNNANTASLDSYFRRGLYKGEIYKTQNRLGKALAQYCPTADSLRAEQARIEAQLASFDESLWRGSSVKETEVDSSDKANGVTEKTVAKEKSLKTERAKRQSAKSKKQKNSTSSRQKSGNKRSARGRF</sequence>
<protein>
    <recommendedName>
        <fullName evidence="5">Gliding motility associated protein GldN</fullName>
    </recommendedName>
</protein>
<keyword evidence="4" id="KW-1185">Reference proteome</keyword>
<proteinExistence type="predicted"/>
<feature type="compositionally biased region" description="Basic residues" evidence="1">
    <location>
        <begin position="369"/>
        <end position="379"/>
    </location>
</feature>
<evidence type="ECO:0000256" key="2">
    <source>
        <dbReference type="SAM" id="SignalP"/>
    </source>
</evidence>
<gene>
    <name evidence="3" type="ORF">Tsumi_08150</name>
</gene>
<evidence type="ECO:0000256" key="1">
    <source>
        <dbReference type="SAM" id="MobiDB-lite"/>
    </source>
</evidence>
<feature type="chain" id="PRO_5047517206" description="Gliding motility associated protein GldN" evidence="2">
    <location>
        <begin position="25"/>
        <end position="379"/>
    </location>
</feature>
<evidence type="ECO:0000313" key="3">
    <source>
        <dbReference type="EMBL" id="GAB1251711.1"/>
    </source>
</evidence>
<organism evidence="3 4">
    <name type="scientific">Porphyromonas miyakawae</name>
    <dbReference type="NCBI Taxonomy" id="3137470"/>
    <lineage>
        <taxon>Bacteria</taxon>
        <taxon>Pseudomonadati</taxon>
        <taxon>Bacteroidota</taxon>
        <taxon>Bacteroidia</taxon>
        <taxon>Bacteroidales</taxon>
        <taxon>Porphyromonadaceae</taxon>
        <taxon>Porphyromonas</taxon>
    </lineage>
</organism>
<keyword evidence="2" id="KW-0732">Signal</keyword>
<feature type="compositionally biased region" description="Basic residues" evidence="1">
    <location>
        <begin position="351"/>
        <end position="360"/>
    </location>
</feature>
<dbReference type="NCBIfam" id="TIGR03523">
    <property type="entry name" value="GldN"/>
    <property type="match status" value="1"/>
</dbReference>
<feature type="region of interest" description="Disordered" evidence="1">
    <location>
        <begin position="320"/>
        <end position="379"/>
    </location>
</feature>
<evidence type="ECO:0008006" key="5">
    <source>
        <dbReference type="Google" id="ProtNLM"/>
    </source>
</evidence>
<dbReference type="Pfam" id="PF19841">
    <property type="entry name" value="GldN"/>
    <property type="match status" value="1"/>
</dbReference>
<feature type="compositionally biased region" description="Basic and acidic residues" evidence="1">
    <location>
        <begin position="337"/>
        <end position="350"/>
    </location>
</feature>
<dbReference type="Proteomes" id="UP001628220">
    <property type="component" value="Unassembled WGS sequence"/>
</dbReference>
<feature type="compositionally biased region" description="Basic and acidic residues" evidence="1">
    <location>
        <begin position="59"/>
        <end position="69"/>
    </location>
</feature>
<dbReference type="InterPro" id="IPR019847">
    <property type="entry name" value="Gliding_motility_assoc_GldN"/>
</dbReference>
<comment type="caution">
    <text evidence="3">The sequence shown here is derived from an EMBL/GenBank/DDBJ whole genome shotgun (WGS) entry which is preliminary data.</text>
</comment>
<dbReference type="EMBL" id="BAAFSF010000001">
    <property type="protein sequence ID" value="GAB1251711.1"/>
    <property type="molecule type" value="Genomic_DNA"/>
</dbReference>
<feature type="signal peptide" evidence="2">
    <location>
        <begin position="1"/>
        <end position="24"/>
    </location>
</feature>
<evidence type="ECO:0000313" key="4">
    <source>
        <dbReference type="Proteomes" id="UP001628220"/>
    </source>
</evidence>